<feature type="compositionally biased region" description="Polar residues" evidence="1">
    <location>
        <begin position="34"/>
        <end position="67"/>
    </location>
</feature>
<protein>
    <submittedName>
        <fullName evidence="2">Uncharacterized protein</fullName>
    </submittedName>
</protein>
<dbReference type="AlphaFoldDB" id="A0A8J2Z0Y1"/>
<sequence>MNKTANKRIDIALIKESIPAHIVYLSQRKVSTNLPNSATSLTSASPQTNTLKPSPTTDYTPLTTQNAKLKIDNNPPKQIQPPHHENKKIEANKSSPQPINKDHHTIRLNTTSATSAFSSAEEINNIMSELQSALSNYLAKQSAPVNPSVP</sequence>
<keyword evidence="3" id="KW-1185">Reference proteome</keyword>
<dbReference type="Proteomes" id="UP000636949">
    <property type="component" value="Unassembled WGS sequence"/>
</dbReference>
<feature type="compositionally biased region" description="Basic and acidic residues" evidence="1">
    <location>
        <begin position="82"/>
        <end position="91"/>
    </location>
</feature>
<proteinExistence type="predicted"/>
<feature type="region of interest" description="Disordered" evidence="1">
    <location>
        <begin position="34"/>
        <end position="103"/>
    </location>
</feature>
<evidence type="ECO:0000256" key="1">
    <source>
        <dbReference type="SAM" id="MobiDB-lite"/>
    </source>
</evidence>
<organism evidence="2 3">
    <name type="scientific">Cysteiniphilum litorale</name>
    <dbReference type="NCBI Taxonomy" id="2056700"/>
    <lineage>
        <taxon>Bacteria</taxon>
        <taxon>Pseudomonadati</taxon>
        <taxon>Pseudomonadota</taxon>
        <taxon>Gammaproteobacteria</taxon>
        <taxon>Thiotrichales</taxon>
        <taxon>Fastidiosibacteraceae</taxon>
        <taxon>Cysteiniphilum</taxon>
    </lineage>
</organism>
<accession>A0A8J2Z0Y1</accession>
<reference evidence="2" key="1">
    <citation type="journal article" date="2014" name="Int. J. Syst. Evol. Microbiol.">
        <title>Complete genome sequence of Corynebacterium casei LMG S-19264T (=DSM 44701T), isolated from a smear-ripened cheese.</title>
        <authorList>
            <consortium name="US DOE Joint Genome Institute (JGI-PGF)"/>
            <person name="Walter F."/>
            <person name="Albersmeier A."/>
            <person name="Kalinowski J."/>
            <person name="Ruckert C."/>
        </authorList>
    </citation>
    <scope>NUCLEOTIDE SEQUENCE</scope>
    <source>
        <strain evidence="2">CGMCC 1.15758</strain>
    </source>
</reference>
<comment type="caution">
    <text evidence="2">The sequence shown here is derived from an EMBL/GenBank/DDBJ whole genome shotgun (WGS) entry which is preliminary data.</text>
</comment>
<reference evidence="2" key="2">
    <citation type="submission" date="2020-09" db="EMBL/GenBank/DDBJ databases">
        <authorList>
            <person name="Sun Q."/>
            <person name="Zhou Y."/>
        </authorList>
    </citation>
    <scope>NUCLEOTIDE SEQUENCE</scope>
    <source>
        <strain evidence="2">CGMCC 1.15758</strain>
    </source>
</reference>
<evidence type="ECO:0000313" key="3">
    <source>
        <dbReference type="Proteomes" id="UP000636949"/>
    </source>
</evidence>
<dbReference type="RefSeq" id="WP_117004033.1">
    <property type="nucleotide sequence ID" value="NZ_BMJS01000001.1"/>
</dbReference>
<gene>
    <name evidence="2" type="ORF">GCM10010995_00030</name>
</gene>
<dbReference type="OrthoDB" id="9893131at2"/>
<name>A0A8J2Z0Y1_9GAMM</name>
<evidence type="ECO:0000313" key="2">
    <source>
        <dbReference type="EMBL" id="GGF86698.1"/>
    </source>
</evidence>
<dbReference type="EMBL" id="BMJS01000001">
    <property type="protein sequence ID" value="GGF86698.1"/>
    <property type="molecule type" value="Genomic_DNA"/>
</dbReference>